<dbReference type="Proteomes" id="UP000526625">
    <property type="component" value="Unassembled WGS sequence"/>
</dbReference>
<comment type="caution">
    <text evidence="3">The sequence shown here is derived from an EMBL/GenBank/DDBJ whole genome shotgun (WGS) entry which is preliminary data.</text>
</comment>
<evidence type="ECO:0000313" key="5">
    <source>
        <dbReference type="Proteomes" id="UP000526625"/>
    </source>
</evidence>
<dbReference type="Proteomes" id="UP000471190">
    <property type="component" value="Unassembled WGS sequence"/>
</dbReference>
<evidence type="ECO:0000313" key="4">
    <source>
        <dbReference type="Proteomes" id="UP000471190"/>
    </source>
</evidence>
<dbReference type="Gene3D" id="1.10.10.10">
    <property type="entry name" value="Winged helix-like DNA-binding domain superfamily/Winged helix DNA-binding domain"/>
    <property type="match status" value="1"/>
</dbReference>
<dbReference type="SMART" id="SM00421">
    <property type="entry name" value="HTH_LUXR"/>
    <property type="match status" value="1"/>
</dbReference>
<dbReference type="RefSeq" id="WP_015343635.1">
    <property type="nucleotide sequence ID" value="NZ_JAADZA010000031.1"/>
</dbReference>
<feature type="domain" description="HTH luxR-type" evidence="1">
    <location>
        <begin position="331"/>
        <end position="388"/>
    </location>
</feature>
<reference evidence="2 5" key="2">
    <citation type="submission" date="2020-08" db="EMBL/GenBank/DDBJ databases">
        <title>Genomic Encyclopedia of Type Strains, Phase IV (KMG-V): Genome sequencing to study the core and pangenomes of soil and plant-associated prokaryotes.</title>
        <authorList>
            <person name="Whitman W."/>
        </authorList>
    </citation>
    <scope>NUCLEOTIDE SEQUENCE [LARGE SCALE GENOMIC DNA]</scope>
    <source>
        <strain evidence="2 5">SEMIA 4059</strain>
    </source>
</reference>
<dbReference type="InterPro" id="IPR000792">
    <property type="entry name" value="Tscrpt_reg_LuxR_C"/>
</dbReference>
<accession>A0A6P1CBR1</accession>
<name>A0A6P1CBR1_RHITR</name>
<keyword evidence="2" id="KW-0238">DNA-binding</keyword>
<evidence type="ECO:0000313" key="2">
    <source>
        <dbReference type="EMBL" id="MBB6492129.1"/>
    </source>
</evidence>
<dbReference type="AlphaFoldDB" id="A0A6P1CBR1"/>
<dbReference type="GO" id="GO:0003677">
    <property type="term" value="F:DNA binding"/>
    <property type="evidence" value="ECO:0007669"/>
    <property type="project" value="UniProtKB-KW"/>
</dbReference>
<dbReference type="EMBL" id="JACHBF010000006">
    <property type="protein sequence ID" value="MBB6492129.1"/>
    <property type="molecule type" value="Genomic_DNA"/>
</dbReference>
<dbReference type="InterPro" id="IPR016032">
    <property type="entry name" value="Sig_transdc_resp-reg_C-effctor"/>
</dbReference>
<evidence type="ECO:0000259" key="1">
    <source>
        <dbReference type="SMART" id="SM00421"/>
    </source>
</evidence>
<proteinExistence type="predicted"/>
<protein>
    <submittedName>
        <fullName evidence="2">DNA-binding CsgD family transcriptional regulator/PAS domain-containing protein</fullName>
    </submittedName>
    <submittedName>
        <fullName evidence="3">Helix-turn-helix transcriptional regulator</fullName>
    </submittedName>
</protein>
<reference evidence="3 4" key="1">
    <citation type="submission" date="2020-02" db="EMBL/GenBank/DDBJ databases">
        <title>Draft genome sequence of Rhizobium tropici.</title>
        <authorList>
            <person name="Khayi S."/>
            <person name="Jemo M."/>
        </authorList>
    </citation>
    <scope>NUCLEOTIDE SEQUENCE [LARGE SCALE GENOMIC DNA]</scope>
    <source>
        <strain evidence="3 4">A12</strain>
    </source>
</reference>
<gene>
    <name evidence="2" type="ORF">GGD45_002535</name>
    <name evidence="3" type="ORF">GXW80_22725</name>
</gene>
<evidence type="ECO:0000313" key="3">
    <source>
        <dbReference type="EMBL" id="NEV13806.1"/>
    </source>
</evidence>
<dbReference type="GO" id="GO:0006355">
    <property type="term" value="P:regulation of DNA-templated transcription"/>
    <property type="evidence" value="ECO:0007669"/>
    <property type="project" value="InterPro"/>
</dbReference>
<keyword evidence="5" id="KW-1185">Reference proteome</keyword>
<organism evidence="3 4">
    <name type="scientific">Rhizobium tropici</name>
    <dbReference type="NCBI Taxonomy" id="398"/>
    <lineage>
        <taxon>Bacteria</taxon>
        <taxon>Pseudomonadati</taxon>
        <taxon>Pseudomonadota</taxon>
        <taxon>Alphaproteobacteria</taxon>
        <taxon>Hyphomicrobiales</taxon>
        <taxon>Rhizobiaceae</taxon>
        <taxon>Rhizobium/Agrobacterium group</taxon>
        <taxon>Rhizobium</taxon>
    </lineage>
</organism>
<dbReference type="EMBL" id="JAADZA010000031">
    <property type="protein sequence ID" value="NEV13806.1"/>
    <property type="molecule type" value="Genomic_DNA"/>
</dbReference>
<dbReference type="Pfam" id="PF00196">
    <property type="entry name" value="GerE"/>
    <property type="match status" value="1"/>
</dbReference>
<dbReference type="SUPFAM" id="SSF46894">
    <property type="entry name" value="C-terminal effector domain of the bipartite response regulators"/>
    <property type="match status" value="1"/>
</dbReference>
<sequence length="393" mass="43431">MKLGSSISSGQQMTFSEAEIRELSDIIGFIYETVLDEDIWPKVLELVCRFVRGKASRIYWRDGSRPDSETFYSWGFDPNFLQIYTKKYLSLNPIYPASIFINPGEIFSASDLVPVHEFQASRFFREWVAPQGFFDAAIFNIQRHKTGAAAFTIITDKDYGLVDHELRARLKLLVPHLQRAALIGREVGRHRLRSGSLEAALNQIEAGVFILDATGRPVWTNQVANTLLAHGDLVRNSVLGLGLAGPSADRLLRESLAAPLERPENLLTPTPALIKMKDSEGIEWLGYLMRLLPQSQTQVAFDQVGRSAHAALFVRRVEPATASGVEAAAKLYALTSAEARVLQATLEFDTVAKMADALGVAPSTVKTHLSSIFGKTGASRRATLVKSVMSLQR</sequence>
<dbReference type="InterPro" id="IPR036388">
    <property type="entry name" value="WH-like_DNA-bd_sf"/>
</dbReference>